<dbReference type="Proteomes" id="UP000287651">
    <property type="component" value="Unassembled WGS sequence"/>
</dbReference>
<feature type="region of interest" description="Disordered" evidence="1">
    <location>
        <begin position="64"/>
        <end position="141"/>
    </location>
</feature>
<feature type="compositionally biased region" description="Acidic residues" evidence="1">
    <location>
        <begin position="124"/>
        <end position="135"/>
    </location>
</feature>
<organism evidence="2 3">
    <name type="scientific">Ensete ventricosum</name>
    <name type="common">Abyssinian banana</name>
    <name type="synonym">Musa ensete</name>
    <dbReference type="NCBI Taxonomy" id="4639"/>
    <lineage>
        <taxon>Eukaryota</taxon>
        <taxon>Viridiplantae</taxon>
        <taxon>Streptophyta</taxon>
        <taxon>Embryophyta</taxon>
        <taxon>Tracheophyta</taxon>
        <taxon>Spermatophyta</taxon>
        <taxon>Magnoliopsida</taxon>
        <taxon>Liliopsida</taxon>
        <taxon>Zingiberales</taxon>
        <taxon>Musaceae</taxon>
        <taxon>Ensete</taxon>
    </lineage>
</organism>
<dbReference type="AlphaFoldDB" id="A0A426X0Q5"/>
<evidence type="ECO:0000256" key="1">
    <source>
        <dbReference type="SAM" id="MobiDB-lite"/>
    </source>
</evidence>
<gene>
    <name evidence="2" type="ORF">B296_00051808</name>
</gene>
<name>A0A426X0Q5_ENSVE</name>
<reference evidence="2 3" key="1">
    <citation type="journal article" date="2014" name="Agronomy (Basel)">
        <title>A Draft Genome Sequence for Ensete ventricosum, the Drought-Tolerant Tree Against Hunger.</title>
        <authorList>
            <person name="Harrison J."/>
            <person name="Moore K.A."/>
            <person name="Paszkiewicz K."/>
            <person name="Jones T."/>
            <person name="Grant M."/>
            <person name="Ambacheew D."/>
            <person name="Muzemil S."/>
            <person name="Studholme D.J."/>
        </authorList>
    </citation>
    <scope>NUCLEOTIDE SEQUENCE [LARGE SCALE GENOMIC DNA]</scope>
</reference>
<evidence type="ECO:0000313" key="2">
    <source>
        <dbReference type="EMBL" id="RRT33040.1"/>
    </source>
</evidence>
<accession>A0A426X0Q5</accession>
<comment type="caution">
    <text evidence="2">The sequence shown here is derived from an EMBL/GenBank/DDBJ whole genome shotgun (WGS) entry which is preliminary data.</text>
</comment>
<proteinExistence type="predicted"/>
<dbReference type="EMBL" id="AMZH03030058">
    <property type="protein sequence ID" value="RRT33040.1"/>
    <property type="molecule type" value="Genomic_DNA"/>
</dbReference>
<feature type="compositionally biased region" description="Polar residues" evidence="1">
    <location>
        <begin position="66"/>
        <end position="76"/>
    </location>
</feature>
<protein>
    <submittedName>
        <fullName evidence="2">Uncharacterized protein</fullName>
    </submittedName>
</protein>
<sequence>MAKPHAGAIGYDLATCKVAAGFGQGPPTKGRLAAAKAPYTRAVGYGQPVGAAGACGHGRLQCGHNKGQSPATSPQGATCLRSGGKGSAHPRSGRKGWLPAMRPQWQCLPATRPQGQRVRRGNDNDGDGAEREEEDLGHSFLEKDYFAPLNLENS</sequence>
<evidence type="ECO:0000313" key="3">
    <source>
        <dbReference type="Proteomes" id="UP000287651"/>
    </source>
</evidence>